<gene>
    <name evidence="1" type="ORF">OEIGOIKO_00849</name>
</gene>
<accession>A0A7U9PW91</accession>
<organism evidence="1 2">
    <name type="scientific">Streptomyces chrestomyceticus JCM 4735</name>
    <dbReference type="NCBI Taxonomy" id="1306181"/>
    <lineage>
        <taxon>Bacteria</taxon>
        <taxon>Bacillati</taxon>
        <taxon>Actinomycetota</taxon>
        <taxon>Actinomycetes</taxon>
        <taxon>Kitasatosporales</taxon>
        <taxon>Streptomycetaceae</taxon>
        <taxon>Streptomyces</taxon>
    </lineage>
</organism>
<dbReference type="EMBL" id="BHZC01000001">
    <property type="protein sequence ID" value="GCD33130.1"/>
    <property type="molecule type" value="Genomic_DNA"/>
</dbReference>
<protein>
    <submittedName>
        <fullName evidence="1">Uncharacterized protein</fullName>
    </submittedName>
</protein>
<dbReference type="AlphaFoldDB" id="A0A7U9PW91"/>
<dbReference type="Proteomes" id="UP000287830">
    <property type="component" value="Unassembled WGS sequence"/>
</dbReference>
<comment type="caution">
    <text evidence="1">The sequence shown here is derived from an EMBL/GenBank/DDBJ whole genome shotgun (WGS) entry which is preliminary data.</text>
</comment>
<reference evidence="1 2" key="1">
    <citation type="submission" date="2018-11" db="EMBL/GenBank/DDBJ databases">
        <title>Whole genome sequence of Streptomyces chrestomyceticus NBRC 13444(T).</title>
        <authorList>
            <person name="Komaki H."/>
            <person name="Tamura T."/>
        </authorList>
    </citation>
    <scope>NUCLEOTIDE SEQUENCE [LARGE SCALE GENOMIC DNA]</scope>
    <source>
        <strain evidence="1 2">NBRC 13444</strain>
    </source>
</reference>
<name>A0A7U9PW91_9ACTN</name>
<sequence length="68" mass="7453">MGVAERPCSGNGVELRAIPRELRRLLLSVIIGRYIGTDSVHRINTDIAHSRYGGFAMGDALQIDKEDA</sequence>
<evidence type="ECO:0000313" key="2">
    <source>
        <dbReference type="Proteomes" id="UP000287830"/>
    </source>
</evidence>
<evidence type="ECO:0000313" key="1">
    <source>
        <dbReference type="EMBL" id="GCD33130.1"/>
    </source>
</evidence>
<proteinExistence type="predicted"/>